<sequence length="320" mass="34147">GTGSEGSTSTTLRNPRGIFLDENNSTLFVADCGNNRIQKFRFGSFQGETILSNGTFELNCPNGITLDNEGFVFVVDSNNHRIIGQNSNGFHCLVGCNQSAGSNRNQLSSPSNLQFDLFGNIFVVDQQNHRIQKFDLIIIAGQWKSTGNMAVARYGHTASILSNGKVLITGGYNGGYLNSAELYDPSTGNWTTTRTMSVARYGHTASILSNGKVLVTGGGYLNSAELYDPSTGNWTTTGTMSVARYGHTASLLSNGKVLVTGGDTGSGYLNSAELYDPSTGNWTTTGKMSVARYQHTASLLSNKTILVTGGCCSLNSAELY</sequence>
<dbReference type="CDD" id="cd05819">
    <property type="entry name" value="NHL"/>
    <property type="match status" value="1"/>
</dbReference>
<dbReference type="EMBL" id="CAJNOR010015793">
    <property type="protein sequence ID" value="CAF1683275.1"/>
    <property type="molecule type" value="Genomic_DNA"/>
</dbReference>
<reference evidence="4" key="1">
    <citation type="submission" date="2021-02" db="EMBL/GenBank/DDBJ databases">
        <authorList>
            <person name="Nowell W R."/>
        </authorList>
    </citation>
    <scope>NUCLEOTIDE SEQUENCE</scope>
</reference>
<dbReference type="PANTHER" id="PTHR46344">
    <property type="entry name" value="OS02G0202900 PROTEIN"/>
    <property type="match status" value="1"/>
</dbReference>
<dbReference type="PROSITE" id="PS51125">
    <property type="entry name" value="NHL"/>
    <property type="match status" value="1"/>
</dbReference>
<dbReference type="PANTHER" id="PTHR46344:SF27">
    <property type="entry name" value="KELCH REPEAT SUPERFAMILY PROTEIN"/>
    <property type="match status" value="1"/>
</dbReference>
<dbReference type="Pfam" id="PF24681">
    <property type="entry name" value="Kelch_KLHDC2_KLHL20_DRC7"/>
    <property type="match status" value="1"/>
</dbReference>
<dbReference type="Gene3D" id="2.120.10.80">
    <property type="entry name" value="Kelch-type beta propeller"/>
    <property type="match status" value="2"/>
</dbReference>
<evidence type="ECO:0000256" key="3">
    <source>
        <dbReference type="PROSITE-ProRule" id="PRU00504"/>
    </source>
</evidence>
<dbReference type="InterPro" id="IPR001258">
    <property type="entry name" value="NHL_repeat"/>
</dbReference>
<feature type="repeat" description="NHL" evidence="3">
    <location>
        <begin position="1"/>
        <end position="43"/>
    </location>
</feature>
<evidence type="ECO:0000256" key="1">
    <source>
        <dbReference type="ARBA" id="ARBA00022441"/>
    </source>
</evidence>
<keyword evidence="1" id="KW-0880">Kelch repeat</keyword>
<keyword evidence="5" id="KW-1185">Reference proteome</keyword>
<dbReference type="SUPFAM" id="SSF117281">
    <property type="entry name" value="Kelch motif"/>
    <property type="match status" value="1"/>
</dbReference>
<dbReference type="InterPro" id="IPR015915">
    <property type="entry name" value="Kelch-typ_b-propeller"/>
</dbReference>
<comment type="caution">
    <text evidence="4">The sequence shown here is derived from an EMBL/GenBank/DDBJ whole genome shotgun (WGS) entry which is preliminary data.</text>
</comment>
<dbReference type="Gene3D" id="2.40.10.500">
    <property type="match status" value="1"/>
</dbReference>
<protein>
    <submittedName>
        <fullName evidence="4">Uncharacterized protein</fullName>
    </submittedName>
</protein>
<dbReference type="Proteomes" id="UP000663828">
    <property type="component" value="Unassembled WGS sequence"/>
</dbReference>
<dbReference type="InterPro" id="IPR006652">
    <property type="entry name" value="Kelch_1"/>
</dbReference>
<evidence type="ECO:0000313" key="5">
    <source>
        <dbReference type="Proteomes" id="UP000663828"/>
    </source>
</evidence>
<keyword evidence="2" id="KW-0677">Repeat</keyword>
<dbReference type="SMART" id="SM00612">
    <property type="entry name" value="Kelch"/>
    <property type="match status" value="3"/>
</dbReference>
<evidence type="ECO:0000256" key="2">
    <source>
        <dbReference type="ARBA" id="ARBA00022737"/>
    </source>
</evidence>
<accession>A0A816HAC3</accession>
<dbReference type="SUPFAM" id="SSF63825">
    <property type="entry name" value="YWTD domain"/>
    <property type="match status" value="1"/>
</dbReference>
<name>A0A816HAC3_ADIRI</name>
<gene>
    <name evidence="4" type="ORF">XAT740_LOCUS61151</name>
</gene>
<organism evidence="4 5">
    <name type="scientific">Adineta ricciae</name>
    <name type="common">Rotifer</name>
    <dbReference type="NCBI Taxonomy" id="249248"/>
    <lineage>
        <taxon>Eukaryota</taxon>
        <taxon>Metazoa</taxon>
        <taxon>Spiralia</taxon>
        <taxon>Gnathifera</taxon>
        <taxon>Rotifera</taxon>
        <taxon>Eurotatoria</taxon>
        <taxon>Bdelloidea</taxon>
        <taxon>Adinetida</taxon>
        <taxon>Adinetidae</taxon>
        <taxon>Adineta</taxon>
    </lineage>
</organism>
<feature type="non-terminal residue" evidence="4">
    <location>
        <position position="320"/>
    </location>
</feature>
<dbReference type="AlphaFoldDB" id="A0A816HAC3"/>
<proteinExistence type="predicted"/>
<evidence type="ECO:0000313" key="4">
    <source>
        <dbReference type="EMBL" id="CAF1683275.1"/>
    </source>
</evidence>
<dbReference type="Pfam" id="PF01436">
    <property type="entry name" value="NHL"/>
    <property type="match status" value="2"/>
</dbReference>